<evidence type="ECO:0000256" key="6">
    <source>
        <dbReference type="ARBA" id="ARBA00022438"/>
    </source>
</evidence>
<keyword evidence="9 15" id="KW-0479">Metal-binding</keyword>
<dbReference type="FunFam" id="3.30.540.30:FF:000001">
    <property type="entry name" value="Dipeptidyl peptidase 3"/>
    <property type="match status" value="1"/>
</dbReference>
<dbReference type="FunFam" id="3.30.540.30:FF:000002">
    <property type="entry name" value="Dipeptidyl peptidase 3"/>
    <property type="match status" value="1"/>
</dbReference>
<feature type="binding site" evidence="17">
    <location>
        <position position="442"/>
    </location>
    <ligand>
        <name>Zn(2+)</name>
        <dbReference type="ChEBI" id="CHEBI:29105"/>
        <note>catalytic</note>
    </ligand>
</feature>
<gene>
    <name evidence="18" type="ORF">M427DRAFT_53668</name>
</gene>
<evidence type="ECO:0000256" key="12">
    <source>
        <dbReference type="ARBA" id="ARBA00023049"/>
    </source>
</evidence>
<dbReference type="OMA" id="QRYWIRD"/>
<dbReference type="Pfam" id="PF03571">
    <property type="entry name" value="Peptidase_M49"/>
    <property type="match status" value="1"/>
</dbReference>
<keyword evidence="12 15" id="KW-0482">Metalloprotease</keyword>
<organism evidence="18 19">
    <name type="scientific">Gonapodya prolifera (strain JEL478)</name>
    <name type="common">Monoblepharis prolifera</name>
    <dbReference type="NCBI Taxonomy" id="1344416"/>
    <lineage>
        <taxon>Eukaryota</taxon>
        <taxon>Fungi</taxon>
        <taxon>Fungi incertae sedis</taxon>
        <taxon>Chytridiomycota</taxon>
        <taxon>Chytridiomycota incertae sedis</taxon>
        <taxon>Monoblepharidomycetes</taxon>
        <taxon>Monoblepharidales</taxon>
        <taxon>Gonapodyaceae</taxon>
        <taxon>Gonapodya</taxon>
    </lineage>
</organism>
<comment type="cofactor">
    <cofactor evidence="15 17">
        <name>Zn(2+)</name>
        <dbReference type="ChEBI" id="CHEBI:29105"/>
    </cofactor>
    <text evidence="15 17">Binds 1 zinc ion per subunit.</text>
</comment>
<dbReference type="PANTHER" id="PTHR23422">
    <property type="entry name" value="DIPEPTIDYL PEPTIDASE III-RELATED"/>
    <property type="match status" value="1"/>
</dbReference>
<dbReference type="EMBL" id="KQ965741">
    <property type="protein sequence ID" value="KXS18732.1"/>
    <property type="molecule type" value="Genomic_DNA"/>
</dbReference>
<keyword evidence="10 15" id="KW-0378">Hydrolase</keyword>
<dbReference type="Gene3D" id="3.30.540.30">
    <property type="match status" value="3"/>
</dbReference>
<dbReference type="InterPro" id="IPR005317">
    <property type="entry name" value="Dipeptidyl-peptase3"/>
</dbReference>
<sequence>MTSNGTAAVPPRYFADKSPPVAKLEAADVFGTLSDNEKLYAHHLARAAFEGTRIILRQCSVESESIFDLILALFSRKSAEQLKRESGVSDDDWSFFLEYVTQVLSNNGNYKSFGDTIFVPRISEQQFERVVAASGSEQASSLFKAHSESIYASHFSEARRHLGFLDEGHHTSYYSGPITQAEIDAVQKVIEANNVSPLNTRLSKTGEGSFVLKVASANKEEPKKFALPGGGTLTVEYGDHSKEMAKIATEMKAALKYAPNENARKMIEAYIASYETGDMEAHKESQRWWIKDIGPVVESNIGFVETYRDPAGVRAEWEGFVAVVNKERTRIFQEMVQRAPEFISQLPWPSAFEKDVFSKPDFTSLEVLAFATGGVPAGINIPNYDDIRETLGFKNVSLGNVLNAKVPSEKLSFLTDADADLMQKLRGPAFEVQVGIHELLGHGTGKLLSEESPGKFNFDKDHPPVSPIDGKPVSTYYKAGETWSSIFGSLAASYEECRAEAVAMYLSTSSEMLEIFGHKDEAAASDVMYISWLMMARAGVLALEYYEPKKKVWGQAHMRGRYALFQCFLRAGDNFVRIEEKGDDLVIHMDRSKIHTTGFKAVGSFLQKLHIYKCSGDFEQGKNFYEDYTTVPEEWAGWREIVLTKKMPRKIYVQGNTKLVDGKAQWVDYPATQEGVIQSWLDRSI</sequence>
<name>A0A139APS5_GONPJ</name>
<evidence type="ECO:0000256" key="9">
    <source>
        <dbReference type="ARBA" id="ARBA00022723"/>
    </source>
</evidence>
<dbReference type="Proteomes" id="UP000070544">
    <property type="component" value="Unassembled WGS sequence"/>
</dbReference>
<keyword evidence="6 15" id="KW-0031">Aminopeptidase</keyword>
<evidence type="ECO:0000256" key="14">
    <source>
        <dbReference type="ARBA" id="ARBA00032119"/>
    </source>
</evidence>
<dbReference type="PANTHER" id="PTHR23422:SF11">
    <property type="entry name" value="DIPEPTIDYL PEPTIDASE 3"/>
    <property type="match status" value="1"/>
</dbReference>
<keyword evidence="11 15" id="KW-0862">Zinc</keyword>
<dbReference type="GO" id="GO:0008235">
    <property type="term" value="F:metalloexopeptidase activity"/>
    <property type="evidence" value="ECO:0007669"/>
    <property type="project" value="InterPro"/>
</dbReference>
<keyword evidence="19" id="KW-1185">Reference proteome</keyword>
<dbReference type="PIRSF" id="PIRSF007828">
    <property type="entry name" value="Dipeptidyl-peptidase_III"/>
    <property type="match status" value="1"/>
</dbReference>
<feature type="binding site" evidence="17">
    <location>
        <position position="496"/>
    </location>
    <ligand>
        <name>Zn(2+)</name>
        <dbReference type="ChEBI" id="CHEBI:29105"/>
        <note>catalytic</note>
    </ligand>
</feature>
<dbReference type="EC" id="3.4.14.4" evidence="4 15"/>
<dbReference type="GO" id="GO:0046872">
    <property type="term" value="F:metal ion binding"/>
    <property type="evidence" value="ECO:0007669"/>
    <property type="project" value="UniProtKB-KW"/>
</dbReference>
<evidence type="ECO:0000256" key="5">
    <source>
        <dbReference type="ARBA" id="ARBA00014713"/>
    </source>
</evidence>
<comment type="similarity">
    <text evidence="3 15">Belongs to the peptidase M49 family.</text>
</comment>
<reference evidence="18 19" key="1">
    <citation type="journal article" date="2015" name="Genome Biol. Evol.">
        <title>Phylogenomic analyses indicate that early fungi evolved digesting cell walls of algal ancestors of land plants.</title>
        <authorList>
            <person name="Chang Y."/>
            <person name="Wang S."/>
            <person name="Sekimoto S."/>
            <person name="Aerts A.L."/>
            <person name="Choi C."/>
            <person name="Clum A."/>
            <person name="LaButti K.M."/>
            <person name="Lindquist E.A."/>
            <person name="Yee Ngan C."/>
            <person name="Ohm R.A."/>
            <person name="Salamov A.A."/>
            <person name="Grigoriev I.V."/>
            <person name="Spatafora J.W."/>
            <person name="Berbee M.L."/>
        </authorList>
    </citation>
    <scope>NUCLEOTIDE SEQUENCE [LARGE SCALE GENOMIC DNA]</scope>
    <source>
        <strain evidence="18 19">JEL478</strain>
    </source>
</reference>
<comment type="catalytic activity">
    <reaction evidence="1 15">
        <text>Release of an N-terminal dipeptide from a peptide comprising four or more residues, with broad specificity. Also acts on dipeptidyl 2-naphthylamides.</text>
        <dbReference type="EC" id="3.4.14.4"/>
    </reaction>
</comment>
<keyword evidence="8 15" id="KW-0645">Protease</keyword>
<evidence type="ECO:0000256" key="11">
    <source>
        <dbReference type="ARBA" id="ARBA00022833"/>
    </source>
</evidence>
<accession>A0A139APS5</accession>
<evidence type="ECO:0000256" key="16">
    <source>
        <dbReference type="PIRSR" id="PIRSR007828-1"/>
    </source>
</evidence>
<dbReference type="STRING" id="1344416.A0A139APS5"/>
<evidence type="ECO:0000256" key="3">
    <source>
        <dbReference type="ARBA" id="ARBA00010200"/>
    </source>
</evidence>
<evidence type="ECO:0000256" key="1">
    <source>
        <dbReference type="ARBA" id="ARBA00001336"/>
    </source>
</evidence>
<evidence type="ECO:0000256" key="2">
    <source>
        <dbReference type="ARBA" id="ARBA00004496"/>
    </source>
</evidence>
<feature type="binding site" evidence="17">
    <location>
        <position position="437"/>
    </location>
    <ligand>
        <name>Zn(2+)</name>
        <dbReference type="ChEBI" id="CHEBI:29105"/>
        <note>catalytic</note>
    </ligand>
</feature>
<evidence type="ECO:0000256" key="4">
    <source>
        <dbReference type="ARBA" id="ARBA00012063"/>
    </source>
</evidence>
<dbReference type="OrthoDB" id="4694525at2759"/>
<evidence type="ECO:0000313" key="18">
    <source>
        <dbReference type="EMBL" id="KXS18732.1"/>
    </source>
</evidence>
<proteinExistence type="inferred from homology"/>
<dbReference type="AlphaFoldDB" id="A0A139APS5"/>
<evidence type="ECO:0000256" key="8">
    <source>
        <dbReference type="ARBA" id="ARBA00022670"/>
    </source>
</evidence>
<evidence type="ECO:0000313" key="19">
    <source>
        <dbReference type="Proteomes" id="UP000070544"/>
    </source>
</evidence>
<evidence type="ECO:0000256" key="15">
    <source>
        <dbReference type="PIRNR" id="PIRNR007828"/>
    </source>
</evidence>
<dbReference type="GO" id="GO:0008239">
    <property type="term" value="F:dipeptidyl-peptidase activity"/>
    <property type="evidence" value="ECO:0007669"/>
    <property type="project" value="UniProtKB-UniRule"/>
</dbReference>
<evidence type="ECO:0000256" key="13">
    <source>
        <dbReference type="ARBA" id="ARBA00031288"/>
    </source>
</evidence>
<dbReference type="GO" id="GO:0006508">
    <property type="term" value="P:proteolysis"/>
    <property type="evidence" value="ECO:0007669"/>
    <property type="project" value="UniProtKB-KW"/>
</dbReference>
<dbReference type="InterPro" id="IPR039461">
    <property type="entry name" value="Peptidase_M49"/>
</dbReference>
<dbReference type="GO" id="GO:0004177">
    <property type="term" value="F:aminopeptidase activity"/>
    <property type="evidence" value="ECO:0007669"/>
    <property type="project" value="UniProtKB-KW"/>
</dbReference>
<comment type="subcellular location">
    <subcellularLocation>
        <location evidence="2">Cytoplasm</location>
    </subcellularLocation>
</comment>
<keyword evidence="7 15" id="KW-0963">Cytoplasm</keyword>
<dbReference type="GO" id="GO:0005737">
    <property type="term" value="C:cytoplasm"/>
    <property type="evidence" value="ECO:0007669"/>
    <property type="project" value="UniProtKB-SubCell"/>
</dbReference>
<protein>
    <recommendedName>
        <fullName evidence="5 15">Dipeptidyl peptidase 3</fullName>
        <ecNumber evidence="4 15">3.4.14.4</ecNumber>
    </recommendedName>
    <alternativeName>
        <fullName evidence="13 15">Dipeptidyl aminopeptidase III</fullName>
    </alternativeName>
    <alternativeName>
        <fullName evidence="14 15">Dipeptidyl peptidase III</fullName>
    </alternativeName>
</protein>
<feature type="active site" evidence="16">
    <location>
        <position position="438"/>
    </location>
</feature>
<evidence type="ECO:0000256" key="10">
    <source>
        <dbReference type="ARBA" id="ARBA00022801"/>
    </source>
</evidence>
<evidence type="ECO:0000256" key="17">
    <source>
        <dbReference type="PIRSR" id="PIRSR007828-2"/>
    </source>
</evidence>
<evidence type="ECO:0000256" key="7">
    <source>
        <dbReference type="ARBA" id="ARBA00022490"/>
    </source>
</evidence>